<name>A0A0A9APS7_ARUDO</name>
<sequence>MLTRELTSCETIFFAE</sequence>
<dbReference type="EMBL" id="GBRH01246950">
    <property type="protein sequence ID" value="JAD50945.1"/>
    <property type="molecule type" value="Transcribed_RNA"/>
</dbReference>
<dbReference type="AlphaFoldDB" id="A0A0A9APS7"/>
<organism evidence="1">
    <name type="scientific">Arundo donax</name>
    <name type="common">Giant reed</name>
    <name type="synonym">Donax arundinaceus</name>
    <dbReference type="NCBI Taxonomy" id="35708"/>
    <lineage>
        <taxon>Eukaryota</taxon>
        <taxon>Viridiplantae</taxon>
        <taxon>Streptophyta</taxon>
        <taxon>Embryophyta</taxon>
        <taxon>Tracheophyta</taxon>
        <taxon>Spermatophyta</taxon>
        <taxon>Magnoliopsida</taxon>
        <taxon>Liliopsida</taxon>
        <taxon>Poales</taxon>
        <taxon>Poaceae</taxon>
        <taxon>PACMAD clade</taxon>
        <taxon>Arundinoideae</taxon>
        <taxon>Arundineae</taxon>
        <taxon>Arundo</taxon>
    </lineage>
</organism>
<protein>
    <submittedName>
        <fullName evidence="1">Uncharacterized protein</fullName>
    </submittedName>
</protein>
<reference evidence="1" key="2">
    <citation type="journal article" date="2015" name="Data Brief">
        <title>Shoot transcriptome of the giant reed, Arundo donax.</title>
        <authorList>
            <person name="Barrero R.A."/>
            <person name="Guerrero F.D."/>
            <person name="Moolhuijzen P."/>
            <person name="Goolsby J.A."/>
            <person name="Tidwell J."/>
            <person name="Bellgard S.E."/>
            <person name="Bellgard M.I."/>
        </authorList>
    </citation>
    <scope>NUCLEOTIDE SEQUENCE</scope>
    <source>
        <tissue evidence="1">Shoot tissue taken approximately 20 cm above the soil surface</tissue>
    </source>
</reference>
<proteinExistence type="predicted"/>
<evidence type="ECO:0000313" key="1">
    <source>
        <dbReference type="EMBL" id="JAD50945.1"/>
    </source>
</evidence>
<accession>A0A0A9APS7</accession>
<reference evidence="1" key="1">
    <citation type="submission" date="2014-09" db="EMBL/GenBank/DDBJ databases">
        <authorList>
            <person name="Magalhaes I.L.F."/>
            <person name="Oliveira U."/>
            <person name="Santos F.R."/>
            <person name="Vidigal T.H.D.A."/>
            <person name="Brescovit A.D."/>
            <person name="Santos A.J."/>
        </authorList>
    </citation>
    <scope>NUCLEOTIDE SEQUENCE</scope>
    <source>
        <tissue evidence="1">Shoot tissue taken approximately 20 cm above the soil surface</tissue>
    </source>
</reference>